<accession>A0A4Y8ZV62</accession>
<dbReference type="SUPFAM" id="SSF51182">
    <property type="entry name" value="RmlC-like cupins"/>
    <property type="match status" value="1"/>
</dbReference>
<dbReference type="Pfam" id="PF00908">
    <property type="entry name" value="dTDP_sugar_isom"/>
    <property type="match status" value="1"/>
</dbReference>
<evidence type="ECO:0000256" key="4">
    <source>
        <dbReference type="ARBA" id="ARBA00019595"/>
    </source>
</evidence>
<dbReference type="PANTHER" id="PTHR21047:SF2">
    <property type="entry name" value="THYMIDINE DIPHOSPHO-4-KETO-RHAMNOSE 3,5-EPIMERASE"/>
    <property type="match status" value="1"/>
</dbReference>
<dbReference type="PANTHER" id="PTHR21047">
    <property type="entry name" value="DTDP-6-DEOXY-D-GLUCOSE-3,5 EPIMERASE"/>
    <property type="match status" value="1"/>
</dbReference>
<comment type="caution">
    <text evidence="8">The sequence shown here is derived from an EMBL/GenBank/DDBJ whole genome shotgun (WGS) entry which is preliminary data.</text>
</comment>
<dbReference type="Gene3D" id="2.60.120.10">
    <property type="entry name" value="Jelly Rolls"/>
    <property type="match status" value="1"/>
</dbReference>
<dbReference type="OrthoDB" id="9800680at2"/>
<dbReference type="RefSeq" id="WP_135082913.1">
    <property type="nucleotide sequence ID" value="NZ_SPDV01000002.1"/>
</dbReference>
<evidence type="ECO:0000313" key="9">
    <source>
        <dbReference type="Proteomes" id="UP000298213"/>
    </source>
</evidence>
<dbReference type="GO" id="GO:0000271">
    <property type="term" value="P:polysaccharide biosynthetic process"/>
    <property type="evidence" value="ECO:0007669"/>
    <property type="project" value="TreeGrafter"/>
</dbReference>
<sequence length="190" mass="21353">MIMRPLELPDVVEILPVRRSDERGFFSEVWRADALESEGISIDWVQDNHSFSATAGVIRGLHFQTPPCAQDKLVRVTRGSIFDVAVDIRQGSPTFGRWVGLVISAEKWNQILVPKGFAHGFMTLEPNCEVLYKVSAPYAPAHDRAIRYDDPAIGVEWPDVEADVLLSQKDASAPRLAYVETGFVYEREHD</sequence>
<dbReference type="NCBIfam" id="TIGR01221">
    <property type="entry name" value="rmlC"/>
    <property type="match status" value="1"/>
</dbReference>
<evidence type="ECO:0000256" key="7">
    <source>
        <dbReference type="RuleBase" id="RU364069"/>
    </source>
</evidence>
<dbReference type="InterPro" id="IPR014710">
    <property type="entry name" value="RmlC-like_jellyroll"/>
</dbReference>
<dbReference type="AlphaFoldDB" id="A0A4Y8ZV62"/>
<keyword evidence="9" id="KW-1185">Reference proteome</keyword>
<dbReference type="GO" id="GO:0008830">
    <property type="term" value="F:dTDP-4-dehydrorhamnose 3,5-epimerase activity"/>
    <property type="evidence" value="ECO:0007669"/>
    <property type="project" value="UniProtKB-UniRule"/>
</dbReference>
<comment type="similarity">
    <text evidence="7">Belongs to the dTDP-4-dehydrorhamnose 3,5-epimerase family.</text>
</comment>
<dbReference type="InterPro" id="IPR000888">
    <property type="entry name" value="RmlC-like"/>
</dbReference>
<dbReference type="Proteomes" id="UP000298213">
    <property type="component" value="Unassembled WGS sequence"/>
</dbReference>
<comment type="catalytic activity">
    <reaction evidence="1 7">
        <text>dTDP-4-dehydro-6-deoxy-alpha-D-glucose = dTDP-4-dehydro-beta-L-rhamnose</text>
        <dbReference type="Rhea" id="RHEA:16969"/>
        <dbReference type="ChEBI" id="CHEBI:57649"/>
        <dbReference type="ChEBI" id="CHEBI:62830"/>
        <dbReference type="EC" id="5.1.3.13"/>
    </reaction>
</comment>
<evidence type="ECO:0000256" key="5">
    <source>
        <dbReference type="PIRSR" id="PIRSR600888-1"/>
    </source>
</evidence>
<organism evidence="8 9">
    <name type="scientific">Sphingomonas parva</name>
    <dbReference type="NCBI Taxonomy" id="2555898"/>
    <lineage>
        <taxon>Bacteria</taxon>
        <taxon>Pseudomonadati</taxon>
        <taxon>Pseudomonadota</taxon>
        <taxon>Alphaproteobacteria</taxon>
        <taxon>Sphingomonadales</taxon>
        <taxon>Sphingomonadaceae</taxon>
        <taxon>Sphingomonas</taxon>
    </lineage>
</organism>
<dbReference type="EC" id="5.1.3.13" evidence="3 7"/>
<comment type="pathway">
    <text evidence="7">Carbohydrate biosynthesis; dTDP-L-rhamnose biosynthesis.</text>
</comment>
<keyword evidence="7 8" id="KW-0413">Isomerase</keyword>
<reference evidence="8 9" key="1">
    <citation type="submission" date="2019-03" db="EMBL/GenBank/DDBJ databases">
        <title>Genome sequence of Sphingomonas sp. 17J27-24.</title>
        <authorList>
            <person name="Kim M."/>
            <person name="Maeng S."/>
            <person name="Sathiyaraj S."/>
        </authorList>
    </citation>
    <scope>NUCLEOTIDE SEQUENCE [LARGE SCALE GENOMIC DNA]</scope>
    <source>
        <strain evidence="8 9">17J27-24</strain>
    </source>
</reference>
<comment type="function">
    <text evidence="2 7">Catalyzes the epimerization of the C3' and C5'positions of dTDP-6-deoxy-D-xylo-4-hexulose, forming dTDP-6-deoxy-L-lyxo-4-hexulose.</text>
</comment>
<comment type="subunit">
    <text evidence="7">Homodimer.</text>
</comment>
<dbReference type="CDD" id="cd00438">
    <property type="entry name" value="cupin_RmlC"/>
    <property type="match status" value="1"/>
</dbReference>
<feature type="active site" description="Proton donor" evidence="5">
    <location>
        <position position="132"/>
    </location>
</feature>
<dbReference type="GO" id="GO:0005829">
    <property type="term" value="C:cytosol"/>
    <property type="evidence" value="ECO:0007669"/>
    <property type="project" value="TreeGrafter"/>
</dbReference>
<evidence type="ECO:0000256" key="1">
    <source>
        <dbReference type="ARBA" id="ARBA00001298"/>
    </source>
</evidence>
<dbReference type="EMBL" id="SPDV01000002">
    <property type="protein sequence ID" value="TFI59900.1"/>
    <property type="molecule type" value="Genomic_DNA"/>
</dbReference>
<evidence type="ECO:0000313" key="8">
    <source>
        <dbReference type="EMBL" id="TFI59900.1"/>
    </source>
</evidence>
<protein>
    <recommendedName>
        <fullName evidence="4 7">dTDP-4-dehydrorhamnose 3,5-epimerase</fullName>
        <ecNumber evidence="3 7">5.1.3.13</ecNumber>
    </recommendedName>
    <alternativeName>
        <fullName evidence="7">Thymidine diphospho-4-keto-rhamnose 3,5-epimerase</fullName>
    </alternativeName>
</protein>
<proteinExistence type="inferred from homology"/>
<gene>
    <name evidence="8" type="primary">rfbC</name>
    <name evidence="8" type="ORF">E2493_01215</name>
</gene>
<dbReference type="GO" id="GO:0019305">
    <property type="term" value="P:dTDP-rhamnose biosynthetic process"/>
    <property type="evidence" value="ECO:0007669"/>
    <property type="project" value="UniProtKB-UniRule"/>
</dbReference>
<evidence type="ECO:0000256" key="3">
    <source>
        <dbReference type="ARBA" id="ARBA00012098"/>
    </source>
</evidence>
<feature type="active site" description="Proton acceptor" evidence="5">
    <location>
        <position position="62"/>
    </location>
</feature>
<dbReference type="InterPro" id="IPR011051">
    <property type="entry name" value="RmlC_Cupin_sf"/>
</dbReference>
<evidence type="ECO:0000256" key="6">
    <source>
        <dbReference type="PIRSR" id="PIRSR600888-3"/>
    </source>
</evidence>
<dbReference type="UniPathway" id="UPA00124"/>
<name>A0A4Y8ZV62_9SPHN</name>
<feature type="site" description="Participates in a stacking interaction with the thymidine ring of dTDP-4-oxo-6-deoxyglucose" evidence="6">
    <location>
        <position position="138"/>
    </location>
</feature>
<evidence type="ECO:0000256" key="2">
    <source>
        <dbReference type="ARBA" id="ARBA00001997"/>
    </source>
</evidence>